<protein>
    <recommendedName>
        <fullName evidence="1">VOC domain-containing protein</fullName>
    </recommendedName>
</protein>
<dbReference type="InterPro" id="IPR037523">
    <property type="entry name" value="VOC_core"/>
</dbReference>
<dbReference type="SUPFAM" id="SSF54593">
    <property type="entry name" value="Glyoxalase/Bleomycin resistance protein/Dihydroxybiphenyl dioxygenase"/>
    <property type="match status" value="1"/>
</dbReference>
<dbReference type="InterPro" id="IPR029068">
    <property type="entry name" value="Glyas_Bleomycin-R_OHBP_Dase"/>
</dbReference>
<gene>
    <name evidence="2" type="ORF">SAMN04515674_10825</name>
</gene>
<dbReference type="Proteomes" id="UP000199306">
    <property type="component" value="Unassembled WGS sequence"/>
</dbReference>
<proteinExistence type="predicted"/>
<dbReference type="InterPro" id="IPR004360">
    <property type="entry name" value="Glyas_Fos-R_dOase_dom"/>
</dbReference>
<dbReference type="Pfam" id="PF00903">
    <property type="entry name" value="Glyoxalase"/>
    <property type="match status" value="1"/>
</dbReference>
<accession>A0A1I5URE3</accession>
<keyword evidence="3" id="KW-1185">Reference proteome</keyword>
<dbReference type="Gene3D" id="3.10.180.10">
    <property type="entry name" value="2,3-Dihydroxybiphenyl 1,2-Dioxygenase, domain 1"/>
    <property type="match status" value="1"/>
</dbReference>
<sequence>MATKTFINLAVKDLPETRNFFHALGFNFNEQFSNENGACMIISEESYVMLLQEVFFKEFTKNELADARKVTEVLIALSFDSKEEVNSILEKAIELGAKEAREPQDHGFMFARSFHDLDGHIWEIFWMNMSEVPQQ</sequence>
<feature type="domain" description="VOC" evidence="1">
    <location>
        <begin position="3"/>
        <end position="127"/>
    </location>
</feature>
<dbReference type="OrthoDB" id="9798430at2"/>
<dbReference type="STRING" id="1079859.SAMN04515674_10825"/>
<dbReference type="PANTHER" id="PTHR36503:SF2">
    <property type="entry name" value="BLR2408 PROTEIN"/>
    <property type="match status" value="1"/>
</dbReference>
<evidence type="ECO:0000259" key="1">
    <source>
        <dbReference type="PROSITE" id="PS51819"/>
    </source>
</evidence>
<dbReference type="PROSITE" id="PS51819">
    <property type="entry name" value="VOC"/>
    <property type="match status" value="1"/>
</dbReference>
<reference evidence="2 3" key="1">
    <citation type="submission" date="2016-10" db="EMBL/GenBank/DDBJ databases">
        <authorList>
            <person name="de Groot N.N."/>
        </authorList>
    </citation>
    <scope>NUCLEOTIDE SEQUENCE [LARGE SCALE GENOMIC DNA]</scope>
    <source>
        <strain evidence="3">E92,LMG 26720,CCM 7988</strain>
    </source>
</reference>
<dbReference type="AlphaFoldDB" id="A0A1I5URE3"/>
<dbReference type="PANTHER" id="PTHR36503">
    <property type="entry name" value="BLR2520 PROTEIN"/>
    <property type="match status" value="1"/>
</dbReference>
<dbReference type="EMBL" id="FOXH01000008">
    <property type="protein sequence ID" value="SFP97841.1"/>
    <property type="molecule type" value="Genomic_DNA"/>
</dbReference>
<evidence type="ECO:0000313" key="3">
    <source>
        <dbReference type="Proteomes" id="UP000199306"/>
    </source>
</evidence>
<evidence type="ECO:0000313" key="2">
    <source>
        <dbReference type="EMBL" id="SFP97841.1"/>
    </source>
</evidence>
<organism evidence="2 3">
    <name type="scientific">Pseudarcicella hirudinis</name>
    <dbReference type="NCBI Taxonomy" id="1079859"/>
    <lineage>
        <taxon>Bacteria</taxon>
        <taxon>Pseudomonadati</taxon>
        <taxon>Bacteroidota</taxon>
        <taxon>Cytophagia</taxon>
        <taxon>Cytophagales</taxon>
        <taxon>Flectobacillaceae</taxon>
        <taxon>Pseudarcicella</taxon>
    </lineage>
</organism>
<name>A0A1I5URE3_9BACT</name>
<dbReference type="RefSeq" id="WP_092017873.1">
    <property type="nucleotide sequence ID" value="NZ_FOXH01000008.1"/>
</dbReference>